<proteinExistence type="inferred from homology"/>
<dbReference type="SUPFAM" id="SSF56935">
    <property type="entry name" value="Porins"/>
    <property type="match status" value="1"/>
</dbReference>
<keyword evidence="5 7" id="KW-0472">Membrane</keyword>
<dbReference type="Gene3D" id="2.170.130.10">
    <property type="entry name" value="TonB-dependent receptor, plug domain"/>
    <property type="match status" value="1"/>
</dbReference>
<accession>A0A1E5T473</accession>
<dbReference type="InterPro" id="IPR023996">
    <property type="entry name" value="TonB-dep_OMP_SusC/RagA"/>
</dbReference>
<dbReference type="Proteomes" id="UP000095713">
    <property type="component" value="Unassembled WGS sequence"/>
</dbReference>
<dbReference type="InterPro" id="IPR036942">
    <property type="entry name" value="Beta-barrel_TonB_sf"/>
</dbReference>
<dbReference type="STRING" id="1849968.A8C32_19055"/>
<dbReference type="InterPro" id="IPR012910">
    <property type="entry name" value="Plug_dom"/>
</dbReference>
<dbReference type="PROSITE" id="PS52016">
    <property type="entry name" value="TONB_DEPENDENT_REC_3"/>
    <property type="match status" value="1"/>
</dbReference>
<dbReference type="SUPFAM" id="SSF49464">
    <property type="entry name" value="Carboxypeptidase regulatory domain-like"/>
    <property type="match status" value="1"/>
</dbReference>
<evidence type="ECO:0000256" key="2">
    <source>
        <dbReference type="ARBA" id="ARBA00022448"/>
    </source>
</evidence>
<comment type="caution">
    <text evidence="9">The sequence shown here is derived from an EMBL/GenBank/DDBJ whole genome shotgun (WGS) entry which is preliminary data.</text>
</comment>
<feature type="domain" description="TonB-dependent receptor plug" evidence="8">
    <location>
        <begin position="205"/>
        <end position="305"/>
    </location>
</feature>
<dbReference type="InterPro" id="IPR008969">
    <property type="entry name" value="CarboxyPept-like_regulatory"/>
</dbReference>
<evidence type="ECO:0000256" key="3">
    <source>
        <dbReference type="ARBA" id="ARBA00022452"/>
    </source>
</evidence>
<reference evidence="9 10" key="1">
    <citation type="submission" date="2016-05" db="EMBL/GenBank/DDBJ databases">
        <title>Draft Genome Sequence of Algibacter sp. Strain SK-16 Isolated from the Surface Water of Aburatsubo Inlet.</title>
        <authorList>
            <person name="Wong S.-K."/>
            <person name="Yoshizawa S."/>
            <person name="Nakajima Y."/>
            <person name="Ogura Y."/>
            <person name="Tetsuya H."/>
            <person name="Hamasaki K."/>
        </authorList>
    </citation>
    <scope>NUCLEOTIDE SEQUENCE [LARGE SCALE GENOMIC DNA]</scope>
    <source>
        <strain evidence="9 10">SK-16</strain>
    </source>
</reference>
<dbReference type="InterPro" id="IPR037066">
    <property type="entry name" value="Plug_dom_sf"/>
</dbReference>
<evidence type="ECO:0000256" key="5">
    <source>
        <dbReference type="ARBA" id="ARBA00023136"/>
    </source>
</evidence>
<gene>
    <name evidence="9" type="ORF">A8C32_19055</name>
</gene>
<dbReference type="InterPro" id="IPR039426">
    <property type="entry name" value="TonB-dep_rcpt-like"/>
</dbReference>
<keyword evidence="2 7" id="KW-0813">Transport</keyword>
<dbReference type="GO" id="GO:0009279">
    <property type="term" value="C:cell outer membrane"/>
    <property type="evidence" value="ECO:0007669"/>
    <property type="project" value="UniProtKB-SubCell"/>
</dbReference>
<protein>
    <recommendedName>
        <fullName evidence="8">TonB-dependent receptor plug domain-containing protein</fullName>
    </recommendedName>
</protein>
<dbReference type="EMBL" id="MDJD01000049">
    <property type="protein sequence ID" value="OEK06131.1"/>
    <property type="molecule type" value="Genomic_DNA"/>
</dbReference>
<dbReference type="AlphaFoldDB" id="A0A1E5T473"/>
<dbReference type="Gene3D" id="2.60.40.1120">
    <property type="entry name" value="Carboxypeptidase-like, regulatory domain"/>
    <property type="match status" value="1"/>
</dbReference>
<keyword evidence="3 7" id="KW-1134">Transmembrane beta strand</keyword>
<evidence type="ECO:0000256" key="4">
    <source>
        <dbReference type="ARBA" id="ARBA00022692"/>
    </source>
</evidence>
<dbReference type="NCBIfam" id="TIGR04056">
    <property type="entry name" value="OMP_RagA_SusC"/>
    <property type="match status" value="1"/>
</dbReference>
<evidence type="ECO:0000256" key="1">
    <source>
        <dbReference type="ARBA" id="ARBA00004571"/>
    </source>
</evidence>
<evidence type="ECO:0000313" key="10">
    <source>
        <dbReference type="Proteomes" id="UP000095713"/>
    </source>
</evidence>
<dbReference type="Pfam" id="PF13715">
    <property type="entry name" value="CarbopepD_reg_2"/>
    <property type="match status" value="1"/>
</dbReference>
<evidence type="ECO:0000259" key="8">
    <source>
        <dbReference type="Pfam" id="PF07715"/>
    </source>
</evidence>
<keyword evidence="4 7" id="KW-0812">Transmembrane</keyword>
<organism evidence="9 10">
    <name type="scientific">Flavivirga aquatica</name>
    <dbReference type="NCBI Taxonomy" id="1849968"/>
    <lineage>
        <taxon>Bacteria</taxon>
        <taxon>Pseudomonadati</taxon>
        <taxon>Bacteroidota</taxon>
        <taxon>Flavobacteriia</taxon>
        <taxon>Flavobacteriales</taxon>
        <taxon>Flavobacteriaceae</taxon>
        <taxon>Flavivirga</taxon>
    </lineage>
</organism>
<dbReference type="RefSeq" id="WP_069831020.1">
    <property type="nucleotide sequence ID" value="NZ_MDJD01000049.1"/>
</dbReference>
<evidence type="ECO:0000256" key="6">
    <source>
        <dbReference type="ARBA" id="ARBA00023237"/>
    </source>
</evidence>
<keyword evidence="6 7" id="KW-0998">Cell outer membrane</keyword>
<evidence type="ECO:0000256" key="7">
    <source>
        <dbReference type="PROSITE-ProRule" id="PRU01360"/>
    </source>
</evidence>
<comment type="subcellular location">
    <subcellularLocation>
        <location evidence="1 7">Cell outer membrane</location>
        <topology evidence="1 7">Multi-pass membrane protein</topology>
    </subcellularLocation>
</comment>
<name>A0A1E5T473_9FLAO</name>
<evidence type="ECO:0000313" key="9">
    <source>
        <dbReference type="EMBL" id="OEK06131.1"/>
    </source>
</evidence>
<dbReference type="Gene3D" id="2.40.170.20">
    <property type="entry name" value="TonB-dependent receptor, beta-barrel domain"/>
    <property type="match status" value="1"/>
</dbReference>
<dbReference type="Pfam" id="PF07715">
    <property type="entry name" value="Plug"/>
    <property type="match status" value="1"/>
</dbReference>
<keyword evidence="10" id="KW-1185">Reference proteome</keyword>
<sequence>MKLTYFFFIASFFQIYASSYGQNTKVTLDLDNVTVEKVFSHIEKITDYRFLYNISSVDLNRRVSLSSDKEPLNGVLKRLFKFTNINFKVLEKQIVLKVLEKNNISNETAVQQSISGLVVDENGIPLAGVTILIAGTQNGVVTDFDGKFTLQAKKGDVVVFNYLGYIDQEVPVTEETVYNIQMKPTSFELDQVVISTGYQTITRERATGSFGTVGAKVLETKIDQNILSKIANETPGLLLDNNEGFLVRGINSISGQRTPLIVVDGVALPEGSNVSNINPNDVKSINVLKDAAASSIWGIKSASGVIVIVTKKGSRNSKTMVEASVNTSITSKLDIFDTNIAGPSTQINYQKAYFNANNINVGVDNLFSGPTETIDANQFSQLNPVLETLLMQERGELTQSQANARLNNLSLLDARKEYSNKVLRQTIWNQYNLAISGGGEKQDFRASITFNNNESGLVNVDSKQIIANIRSSIDLSDKLNVSFITNFSQSLENAGPTQLNDGLSIFFDNPATPSGFLSSIPINSRLLDNSGNYVAQFGGANSGFSDFLLSRGVPYDYTYNVLQEYDNADNTIDNANLRLQAALNYEFFEGLDLSLTYRYALNARETKNLFNENTFAARHRVNLFAQIDSNTNRVNNPDTDYVLNKGAILNNSFFRRASHILRGQFNFDKGFKDGLHHITAIAGYEVGITNFGTDSRRLYGYNDVSLKFQQELDFGRLYDNFYNDALPLTRNFKIPEGNFLDDQQDRIYSYYSNLAYTFNDKYTLSGSIRLDDQDFFGAEDDFRNKPLYSVGLKWDAYEELFSSSNIVNSLYLRVSHGTNANTGDKEAGRFLTIVIPQRTSAIFGSQFARISNIPNNLLQLEKVSKTNFGVDFRLLENFISGSVDFYSEVSENLFSSIAFNSTLGISEQEVNAGELTNKGLDVELNFDFSKPQSAFSYNTSLNFSLNKNELTKVEFDNEDISAHIRGAIPRLGKALSTIYSYRYAGLDNTGAPQYFDRNGDIIDLSEDGSEIKESEDLKEEGTLVPIYYGSWINEFAYKNFSLRVLTSLKAGHVFRYNNRFIPGQYGDVVNVTKDFNNRWKEAGDENQTSIPGVPTFSAGGGVKYNYYSSVDSFVDDASHIRLNQINFGYNLPLIVLKKIGFDSLRMSFQVDNVAVWNFNKWDVDPENQFFPLQRAFSFNINTRF</sequence>
<comment type="similarity">
    <text evidence="7">Belongs to the TonB-dependent receptor family.</text>
</comment>